<dbReference type="AlphaFoldDB" id="A0A9P5P2I2"/>
<dbReference type="EMBL" id="JADNRY010001382">
    <property type="protein sequence ID" value="KAF9017224.1"/>
    <property type="molecule type" value="Genomic_DNA"/>
</dbReference>
<dbReference type="Proteomes" id="UP000772434">
    <property type="component" value="Unassembled WGS sequence"/>
</dbReference>
<name>A0A9P5P2I2_9AGAR</name>
<comment type="caution">
    <text evidence="1">The sequence shown here is derived from an EMBL/GenBank/DDBJ whole genome shotgun (WGS) entry which is preliminary data.</text>
</comment>
<reference evidence="1" key="1">
    <citation type="submission" date="2020-11" db="EMBL/GenBank/DDBJ databases">
        <authorList>
            <consortium name="DOE Joint Genome Institute"/>
            <person name="Ahrendt S."/>
            <person name="Riley R."/>
            <person name="Andreopoulos W."/>
            <person name="Labutti K."/>
            <person name="Pangilinan J."/>
            <person name="Ruiz-Duenas F.J."/>
            <person name="Barrasa J.M."/>
            <person name="Sanchez-Garcia M."/>
            <person name="Camarero S."/>
            <person name="Miyauchi S."/>
            <person name="Serrano A."/>
            <person name="Linde D."/>
            <person name="Babiker R."/>
            <person name="Drula E."/>
            <person name="Ayuso-Fernandez I."/>
            <person name="Pacheco R."/>
            <person name="Padilla G."/>
            <person name="Ferreira P."/>
            <person name="Barriuso J."/>
            <person name="Kellner H."/>
            <person name="Castanera R."/>
            <person name="Alfaro M."/>
            <person name="Ramirez L."/>
            <person name="Pisabarro A.G."/>
            <person name="Kuo A."/>
            <person name="Tritt A."/>
            <person name="Lipzen A."/>
            <person name="He G."/>
            <person name="Yan M."/>
            <person name="Ng V."/>
            <person name="Cullen D."/>
            <person name="Martin F."/>
            <person name="Rosso M.-N."/>
            <person name="Henrissat B."/>
            <person name="Hibbett D."/>
            <person name="Martinez A.T."/>
            <person name="Grigoriev I.V."/>
        </authorList>
    </citation>
    <scope>NUCLEOTIDE SEQUENCE</scope>
    <source>
        <strain evidence="1">AH 40177</strain>
    </source>
</reference>
<gene>
    <name evidence="1" type="ORF">BDP27DRAFT_215766</name>
</gene>
<evidence type="ECO:0000313" key="1">
    <source>
        <dbReference type="EMBL" id="KAF9017224.1"/>
    </source>
</evidence>
<protein>
    <submittedName>
        <fullName evidence="1">Uncharacterized protein</fullName>
    </submittedName>
</protein>
<dbReference type="OrthoDB" id="2891740at2759"/>
<accession>A0A9P5P2I2</accession>
<evidence type="ECO:0000313" key="2">
    <source>
        <dbReference type="Proteomes" id="UP000772434"/>
    </source>
</evidence>
<sequence length="210" mass="23139">MAPEHSPLYKSIAEQLSAYIDKAVTEPMEHWRPPWTGRHHELPMEVLYDYDMLFPLPTGLEDIIGVAEASEEQKSTLQGVLCDMLAAAGSSETLPISFKSFVLPTVRMHIIHLGPGILGTQLHLSPIMLFSPARKEFSSPTDRILALQSTGNLTSAVPSVICQVVILRELFLKKRLPDYIGSKVHARLVDVKSRLDAVGLGHLLGLVQPS</sequence>
<proteinExistence type="predicted"/>
<keyword evidence="2" id="KW-1185">Reference proteome</keyword>
<organism evidence="1 2">
    <name type="scientific">Rhodocollybia butyracea</name>
    <dbReference type="NCBI Taxonomy" id="206335"/>
    <lineage>
        <taxon>Eukaryota</taxon>
        <taxon>Fungi</taxon>
        <taxon>Dikarya</taxon>
        <taxon>Basidiomycota</taxon>
        <taxon>Agaricomycotina</taxon>
        <taxon>Agaricomycetes</taxon>
        <taxon>Agaricomycetidae</taxon>
        <taxon>Agaricales</taxon>
        <taxon>Marasmiineae</taxon>
        <taxon>Omphalotaceae</taxon>
        <taxon>Rhodocollybia</taxon>
    </lineage>
</organism>